<proteinExistence type="predicted"/>
<feature type="transmembrane region" description="Helical" evidence="2">
    <location>
        <begin position="13"/>
        <end position="34"/>
    </location>
</feature>
<dbReference type="PANTHER" id="PTHR37947">
    <property type="entry name" value="BLL2462 PROTEIN"/>
    <property type="match status" value="1"/>
</dbReference>
<gene>
    <name evidence="3" type="ORF">J2X06_000615</name>
</gene>
<keyword evidence="2" id="KW-0472">Membrane</keyword>
<sequence length="624" mass="67289">MTAFDFGGREVDLAVLIAVLLATAAVLAILRLIYRQWRAEPAQRSRVWRIALLVLAQPLCATLLYYALLPPTTQGEAGTLVVASAGTKSAQLNARKAGDAVVALPEAHALPGIERVPDLATALRKHPGTQRVRVVGAGLEARDRDAMRGVALDFVAAALPRGLVELTPPSRAVAGGEFHVAGRAERMSGGFAELLDPARQRIDRAALAPDGRFELTATTRVPGAAIYLLRLRDAHQRIVEETDLPLLVEADPAPRVLVLAGAPNPELKYLRRWARDAGLAMHTQVGAGGGMQLGDAPIPINAGNLARFDMVVLDERAWSGLGDAQRAAMNEAVRGGLGMLLRVTAALSEPERRRLLALGFTAQDGRDSTTIRLSSRKRDDDAERARIGPGTQDSPRPHDAAVAELPELTRRTVRTAASDAMPMLRDEAGTPLGFWRAQGRGRVAVWTLTDSYRLVLAGRSDVYGELWSEAIATLARARPRQAFAMDGEARQDQRMSLCGVAVGASVVSPDGAKTSLLPDPATGANSCAAFWPRQAGWHRLQSGDRQQLFHVRARNAAMGLHAGEVREATQRLAAETTRAVSDATTTARALPQPGARWPWWLGWLLASAALWWFERSRLGRAYGM</sequence>
<keyword evidence="2" id="KW-0812">Transmembrane</keyword>
<comment type="caution">
    <text evidence="3">The sequence shown here is derived from an EMBL/GenBank/DDBJ whole genome shotgun (WGS) entry which is preliminary data.</text>
</comment>
<dbReference type="InterPro" id="IPR029062">
    <property type="entry name" value="Class_I_gatase-like"/>
</dbReference>
<feature type="region of interest" description="Disordered" evidence="1">
    <location>
        <begin position="369"/>
        <end position="398"/>
    </location>
</feature>
<protein>
    <recommendedName>
        <fullName evidence="5">Carboxypeptidase regulatory-like domain-containing protein</fullName>
    </recommendedName>
</protein>
<evidence type="ECO:0008006" key="5">
    <source>
        <dbReference type="Google" id="ProtNLM"/>
    </source>
</evidence>
<organism evidence="3 4">
    <name type="scientific">Lysobacter niastensis</name>
    <dbReference type="NCBI Taxonomy" id="380629"/>
    <lineage>
        <taxon>Bacteria</taxon>
        <taxon>Pseudomonadati</taxon>
        <taxon>Pseudomonadota</taxon>
        <taxon>Gammaproteobacteria</taxon>
        <taxon>Lysobacterales</taxon>
        <taxon>Lysobacteraceae</taxon>
        <taxon>Lysobacter</taxon>
    </lineage>
</organism>
<evidence type="ECO:0000256" key="2">
    <source>
        <dbReference type="SAM" id="Phobius"/>
    </source>
</evidence>
<dbReference type="SUPFAM" id="SSF52317">
    <property type="entry name" value="Class I glutamine amidotransferase-like"/>
    <property type="match status" value="1"/>
</dbReference>
<dbReference type="Gene3D" id="3.40.50.880">
    <property type="match status" value="1"/>
</dbReference>
<reference evidence="3 4" key="1">
    <citation type="submission" date="2023-07" db="EMBL/GenBank/DDBJ databases">
        <title>Sorghum-associated microbial communities from plants grown in Nebraska, USA.</title>
        <authorList>
            <person name="Schachtman D."/>
        </authorList>
    </citation>
    <scope>NUCLEOTIDE SEQUENCE [LARGE SCALE GENOMIC DNA]</scope>
    <source>
        <strain evidence="3 4">BE198</strain>
    </source>
</reference>
<evidence type="ECO:0000256" key="1">
    <source>
        <dbReference type="SAM" id="MobiDB-lite"/>
    </source>
</evidence>
<dbReference type="Proteomes" id="UP001251524">
    <property type="component" value="Unassembled WGS sequence"/>
</dbReference>
<evidence type="ECO:0000313" key="3">
    <source>
        <dbReference type="EMBL" id="MDR7133431.1"/>
    </source>
</evidence>
<accession>A0ABU1W760</accession>
<keyword evidence="4" id="KW-1185">Reference proteome</keyword>
<dbReference type="PANTHER" id="PTHR37947:SF1">
    <property type="entry name" value="BLL2462 PROTEIN"/>
    <property type="match status" value="1"/>
</dbReference>
<feature type="transmembrane region" description="Helical" evidence="2">
    <location>
        <begin position="46"/>
        <end position="68"/>
    </location>
</feature>
<evidence type="ECO:0000313" key="4">
    <source>
        <dbReference type="Proteomes" id="UP001251524"/>
    </source>
</evidence>
<name>A0ABU1W760_9GAMM</name>
<keyword evidence="2" id="KW-1133">Transmembrane helix</keyword>
<dbReference type="EMBL" id="JAVDVY010000001">
    <property type="protein sequence ID" value="MDR7133431.1"/>
    <property type="molecule type" value="Genomic_DNA"/>
</dbReference>
<dbReference type="RefSeq" id="WP_310058134.1">
    <property type="nucleotide sequence ID" value="NZ_JAVDVY010000001.1"/>
</dbReference>
<feature type="compositionally biased region" description="Basic and acidic residues" evidence="1">
    <location>
        <begin position="376"/>
        <end position="386"/>
    </location>
</feature>